<evidence type="ECO:0000313" key="1">
    <source>
        <dbReference type="EMBL" id="CAG14408.1"/>
    </source>
</evidence>
<dbReference type="KEGG" id="tng:GSTEN00036645G001"/>
<sequence length="25" mass="2836">AVHEFPDDLFSSQERKKGAVLLHIV</sequence>
<feature type="non-terminal residue" evidence="1">
    <location>
        <position position="1"/>
    </location>
</feature>
<gene>
    <name evidence="1" type="ORF">GSTENG00036645001</name>
</gene>
<feature type="non-terminal residue" evidence="1">
    <location>
        <position position="25"/>
    </location>
</feature>
<dbReference type="AlphaFoldDB" id="Q4RB25"/>
<reference evidence="1" key="1">
    <citation type="journal article" date="2004" name="Nature">
        <title>Genome duplication in the teleost fish Tetraodon nigroviridis reveals the early vertebrate proto-karyotype.</title>
        <authorList>
            <person name="Jaillon O."/>
            <person name="Aury J.-M."/>
            <person name="Brunet F."/>
            <person name="Petit J.-L."/>
            <person name="Stange-Thomann N."/>
            <person name="Mauceli E."/>
            <person name="Bouneau L."/>
            <person name="Fischer C."/>
            <person name="Ozouf-Costaz C."/>
            <person name="Bernot A."/>
            <person name="Nicaud S."/>
            <person name="Jaffe D."/>
            <person name="Fisher S."/>
            <person name="Lutfalla G."/>
            <person name="Dossat C."/>
            <person name="Segurens B."/>
            <person name="Dasilva C."/>
            <person name="Salanoubat M."/>
            <person name="Levy M."/>
            <person name="Boudet N."/>
            <person name="Castellano S."/>
            <person name="Anthouard V."/>
            <person name="Jubin C."/>
            <person name="Castelli V."/>
            <person name="Katinka M."/>
            <person name="Vacherie B."/>
            <person name="Biemont C."/>
            <person name="Skalli Z."/>
            <person name="Cattolico L."/>
            <person name="Poulain J."/>
            <person name="De Berardinis V."/>
            <person name="Cruaud C."/>
            <person name="Duprat S."/>
            <person name="Brottier P."/>
            <person name="Coutanceau J.-P."/>
            <person name="Gouzy J."/>
            <person name="Parra G."/>
            <person name="Lardier G."/>
            <person name="Chapple C."/>
            <person name="McKernan K.J."/>
            <person name="McEwan P."/>
            <person name="Bosak S."/>
            <person name="Kellis M."/>
            <person name="Volff J.-N."/>
            <person name="Guigo R."/>
            <person name="Zody M.C."/>
            <person name="Mesirov J."/>
            <person name="Lindblad-Toh K."/>
            <person name="Birren B."/>
            <person name="Nusbaum C."/>
            <person name="Kahn D."/>
            <person name="Robinson-Rechavi M."/>
            <person name="Laudet V."/>
            <person name="Schachter V."/>
            <person name="Quetier F."/>
            <person name="Saurin W."/>
            <person name="Scarpelli C."/>
            <person name="Wincker P."/>
            <person name="Lander E.S."/>
            <person name="Weissenbach J."/>
            <person name="Roest Crollius H."/>
        </authorList>
    </citation>
    <scope>NUCLEOTIDE SEQUENCE [LARGE SCALE GENOMIC DNA]</scope>
</reference>
<name>Q4RB25_TETNG</name>
<dbReference type="EMBL" id="CAAE01022422">
    <property type="protein sequence ID" value="CAG14408.1"/>
    <property type="molecule type" value="Genomic_DNA"/>
</dbReference>
<proteinExistence type="predicted"/>
<reference evidence="1" key="2">
    <citation type="submission" date="2004-02" db="EMBL/GenBank/DDBJ databases">
        <authorList>
            <consortium name="Genoscope"/>
            <consortium name="Whitehead Institute Centre for Genome Research"/>
        </authorList>
    </citation>
    <scope>NUCLEOTIDE SEQUENCE</scope>
</reference>
<protein>
    <submittedName>
        <fullName evidence="1">Chromosome undetermined SCAF22422, whole genome shotgun sequence</fullName>
    </submittedName>
</protein>
<organism evidence="1">
    <name type="scientific">Tetraodon nigroviridis</name>
    <name type="common">Spotted green pufferfish</name>
    <name type="synonym">Chelonodon nigroviridis</name>
    <dbReference type="NCBI Taxonomy" id="99883"/>
    <lineage>
        <taxon>Eukaryota</taxon>
        <taxon>Metazoa</taxon>
        <taxon>Chordata</taxon>
        <taxon>Craniata</taxon>
        <taxon>Vertebrata</taxon>
        <taxon>Euteleostomi</taxon>
        <taxon>Actinopterygii</taxon>
        <taxon>Neopterygii</taxon>
        <taxon>Teleostei</taxon>
        <taxon>Neoteleostei</taxon>
        <taxon>Acanthomorphata</taxon>
        <taxon>Eupercaria</taxon>
        <taxon>Tetraodontiformes</taxon>
        <taxon>Tetradontoidea</taxon>
        <taxon>Tetraodontidae</taxon>
        <taxon>Tetraodon</taxon>
    </lineage>
</organism>
<accession>Q4RB25</accession>